<evidence type="ECO:0000256" key="1">
    <source>
        <dbReference type="ARBA" id="ARBA00022602"/>
    </source>
</evidence>
<dbReference type="HAMAP" id="MF_01984">
    <property type="entry name" value="ubiX_pad"/>
    <property type="match status" value="1"/>
</dbReference>
<dbReference type="EMBL" id="PGTK01000010">
    <property type="protein sequence ID" value="PJF30404.1"/>
    <property type="molecule type" value="Genomic_DNA"/>
</dbReference>
<comment type="caution">
    <text evidence="7">Lacks conserved residue(s) required for the propagation of feature annotation.</text>
</comment>
<feature type="binding site" evidence="7">
    <location>
        <position position="124"/>
    </location>
    <ligand>
        <name>FMN</name>
        <dbReference type="ChEBI" id="CHEBI:58210"/>
    </ligand>
</feature>
<dbReference type="Gene3D" id="3.40.50.1950">
    <property type="entry name" value="Flavin prenyltransferase-like"/>
    <property type="match status" value="1"/>
</dbReference>
<dbReference type="GO" id="GO:0106141">
    <property type="term" value="F:flavin prenyltransferase activity"/>
    <property type="evidence" value="ECO:0007669"/>
    <property type="project" value="UniProtKB-EC"/>
</dbReference>
<protein>
    <recommendedName>
        <fullName evidence="7">Flavin prenyltransferase UbiX</fullName>
        <ecNumber evidence="7">2.5.1.129</ecNumber>
    </recommendedName>
</protein>
<reference evidence="9 10" key="1">
    <citation type="submission" date="2017-11" db="EMBL/GenBank/DDBJ databases">
        <title>Evolution of Phototrophy in the Chloroflexi Phylum Driven by Horizontal Gene Transfer.</title>
        <authorList>
            <person name="Ward L.M."/>
            <person name="Hemp J."/>
            <person name="Shih P.M."/>
            <person name="Mcglynn S.E."/>
            <person name="Fischer W."/>
        </authorList>
    </citation>
    <scope>NUCLEOTIDE SEQUENCE [LARGE SCALE GENOMIC DNA]</scope>
    <source>
        <strain evidence="9">CP2_2F</strain>
    </source>
</reference>
<dbReference type="InterPro" id="IPR003382">
    <property type="entry name" value="Flavoprotein"/>
</dbReference>
<feature type="domain" description="Flavoprotein" evidence="8">
    <location>
        <begin position="4"/>
        <end position="171"/>
    </location>
</feature>
<dbReference type="GO" id="GO:0016829">
    <property type="term" value="F:lyase activity"/>
    <property type="evidence" value="ECO:0007669"/>
    <property type="project" value="UniProtKB-KW"/>
</dbReference>
<evidence type="ECO:0000256" key="3">
    <source>
        <dbReference type="ARBA" id="ARBA00022643"/>
    </source>
</evidence>
<evidence type="ECO:0000256" key="6">
    <source>
        <dbReference type="ARBA" id="ARBA00060793"/>
    </source>
</evidence>
<dbReference type="NCBIfam" id="TIGR00421">
    <property type="entry name" value="ubiX_pad"/>
    <property type="match status" value="1"/>
</dbReference>
<dbReference type="InterPro" id="IPR004507">
    <property type="entry name" value="UbiX-like"/>
</dbReference>
<dbReference type="InterPro" id="IPR036551">
    <property type="entry name" value="Flavin_trans-like"/>
</dbReference>
<keyword evidence="1 7" id="KW-0637">Prenyltransferase</keyword>
<evidence type="ECO:0000313" key="10">
    <source>
        <dbReference type="Proteomes" id="UP000228921"/>
    </source>
</evidence>
<dbReference type="NCBIfam" id="NF004685">
    <property type="entry name" value="PRK06029.1"/>
    <property type="match status" value="1"/>
</dbReference>
<dbReference type="AlphaFoldDB" id="A0A2M8NYN8"/>
<keyword evidence="4 7" id="KW-0808">Transferase</keyword>
<evidence type="ECO:0000256" key="7">
    <source>
        <dbReference type="HAMAP-Rule" id="MF_01984"/>
    </source>
</evidence>
<feature type="binding site" evidence="7">
    <location>
        <begin position="11"/>
        <end position="13"/>
    </location>
    <ligand>
        <name>FMN</name>
        <dbReference type="ChEBI" id="CHEBI:58210"/>
    </ligand>
</feature>
<evidence type="ECO:0000256" key="4">
    <source>
        <dbReference type="ARBA" id="ARBA00022679"/>
    </source>
</evidence>
<proteinExistence type="inferred from homology"/>
<comment type="function">
    <text evidence="7">Flavin prenyltransferase that catalyzes the synthesis of the prenylated FMN cofactor (prenyl-FMN) for 4-hydroxy-3-polyprenylbenzoic acid decarboxylase UbiD. The prenyltransferase is metal-independent and links a dimethylallyl moiety from dimethylallyl monophosphate (DMAP) to the flavin N5 and C6 atoms of FMN.</text>
</comment>
<accession>A0A2M8NYN8</accession>
<feature type="binding site" evidence="7">
    <location>
        <position position="170"/>
    </location>
    <ligand>
        <name>dimethylallyl phosphate</name>
        <dbReference type="ChEBI" id="CHEBI:88052"/>
    </ligand>
</feature>
<dbReference type="EC" id="2.5.1.129" evidence="7"/>
<gene>
    <name evidence="7" type="primary">ubiX</name>
    <name evidence="9" type="ORF">CUN51_07720</name>
</gene>
<feature type="binding site" evidence="7">
    <location>
        <position position="154"/>
    </location>
    <ligand>
        <name>dimethylallyl phosphate</name>
        <dbReference type="ChEBI" id="CHEBI:88052"/>
    </ligand>
</feature>
<feature type="binding site" evidence="7">
    <location>
        <position position="38"/>
    </location>
    <ligand>
        <name>FMN</name>
        <dbReference type="ChEBI" id="CHEBI:58210"/>
    </ligand>
</feature>
<evidence type="ECO:0000256" key="2">
    <source>
        <dbReference type="ARBA" id="ARBA00022630"/>
    </source>
</evidence>
<comment type="catalytic activity">
    <reaction evidence="5 7">
        <text>dimethylallyl phosphate + FMNH2 = prenylated FMNH2 + phosphate</text>
        <dbReference type="Rhea" id="RHEA:37743"/>
        <dbReference type="ChEBI" id="CHEBI:43474"/>
        <dbReference type="ChEBI" id="CHEBI:57618"/>
        <dbReference type="ChEBI" id="CHEBI:87467"/>
        <dbReference type="ChEBI" id="CHEBI:88052"/>
        <dbReference type="EC" id="2.5.1.129"/>
    </reaction>
</comment>
<evidence type="ECO:0000313" key="9">
    <source>
        <dbReference type="EMBL" id="PJF30404.1"/>
    </source>
</evidence>
<sequence length="191" mass="20610">MPERLIVAISGASGAIYGIRLLEVLAQSDAIETHLIISPSARATIVQETAWTVRQVEALADVVYKPEDIGASIASGSFQTRGMIVAPCSIKMLSAVATSYNADLLARAADVQLKEGRPLLLLLRETPLHIGHLRLCVQAAENGAIIMPPVPAFYNAPKTIDDIINHTVGRALARIGIQNDLYFEWLGMGKR</sequence>
<organism evidence="9 10">
    <name type="scientific">Candidatus Thermofonsia Clade 1 bacterium</name>
    <dbReference type="NCBI Taxonomy" id="2364210"/>
    <lineage>
        <taxon>Bacteria</taxon>
        <taxon>Bacillati</taxon>
        <taxon>Chloroflexota</taxon>
        <taxon>Candidatus Thermofontia</taxon>
        <taxon>Candidatus Thermofonsia Clade 1</taxon>
    </lineage>
</organism>
<comment type="caution">
    <text evidence="9">The sequence shown here is derived from an EMBL/GenBank/DDBJ whole genome shotgun (WGS) entry which is preliminary data.</text>
</comment>
<comment type="similarity">
    <text evidence="6 7">Belongs to the UbiX/PAD1 family.</text>
</comment>
<keyword evidence="9" id="KW-0456">Lyase</keyword>
<dbReference type="SUPFAM" id="SSF52507">
    <property type="entry name" value="Homo-oligomeric flavin-containing Cys decarboxylases, HFCD"/>
    <property type="match status" value="1"/>
</dbReference>
<evidence type="ECO:0000259" key="8">
    <source>
        <dbReference type="Pfam" id="PF02441"/>
    </source>
</evidence>
<dbReference type="Proteomes" id="UP000228921">
    <property type="component" value="Unassembled WGS sequence"/>
</dbReference>
<name>A0A2M8NYN8_9CHLR</name>
<keyword evidence="3 7" id="KW-0288">FMN</keyword>
<dbReference type="FunFam" id="3.40.50.1950:FF:000001">
    <property type="entry name" value="Flavin prenyltransferase UbiX"/>
    <property type="match status" value="1"/>
</dbReference>
<dbReference type="Pfam" id="PF02441">
    <property type="entry name" value="Flavoprotein"/>
    <property type="match status" value="1"/>
</dbReference>
<keyword evidence="2 7" id="KW-0285">Flavoprotein</keyword>
<evidence type="ECO:0000256" key="5">
    <source>
        <dbReference type="ARBA" id="ARBA00050612"/>
    </source>
</evidence>